<dbReference type="SUPFAM" id="SSF57903">
    <property type="entry name" value="FYVE/PHD zinc finger"/>
    <property type="match status" value="1"/>
</dbReference>
<dbReference type="Pfam" id="PF20826">
    <property type="entry name" value="PHD_5"/>
    <property type="match status" value="1"/>
</dbReference>
<dbReference type="InterPro" id="IPR003511">
    <property type="entry name" value="HORMA_dom"/>
</dbReference>
<feature type="region of interest" description="Disordered" evidence="1">
    <location>
        <begin position="1"/>
        <end position="35"/>
    </location>
</feature>
<dbReference type="InterPro" id="IPR036570">
    <property type="entry name" value="HORMA_dom_sf"/>
</dbReference>
<gene>
    <name evidence="3" type="ORF">PAC_07020</name>
</gene>
<sequence>MPTKVSKVSRAGKRGKTAARATPRPHPLLHRPHPTTKLDVQHSTQLVQTAIAAIFFEIIWVRKVFQDHGWQNRTYHPDDPNNSYDAYVQGSDFVLPTPNDIRYWHVPNPGEDERVDKLMSCLESCAKEPIEKGYLQKLQLCFHTVDGDLVSEDNLIESYSLTFKYENGVTSSQLSRRVKDVQTEDIDTLVLSDGRQRLIDMANKLFECIYATQFRLNLLAEYNDSAPDGYQPPYFKPGDVATVALLGLCNSDNEHAMDTSYHRVSVGLLLPGSTNSPARRQERPTIDPNAAMSSKLNVLPPPLGRKDSAYRSLQRLSSDADDGGNLREAVHQLRDIGFARVPNSTTQDTQHLEQEYPSLACQSTEAQHESLREVNAPPYTQYILDHLTRRLIERAESVRGDDLDEPQRTEFEGDPAVSCECGCQDDGGDMIYCVECRQLQHSECYGYLDDEKPSNQICYSCLSDLYPEEKPQLVIVANLCIERLTLRFLRNKGVAISRQDLADYLGRSLESTDEVIDALEGNGLVQKYNKTRKSHCPMIKYIGREETLREEYFRPQRFINNLFALPNASIADDSLELEHGRNRVVRPAAASSTVDASERHTYDDGPAQGEPSPQSLTRPTPRGTELLHLQNIACHGLNLNRNENGTLAAKRFAEFDSPVAAVKRVRTSRVSPMLFDSSISK</sequence>
<dbReference type="EMBL" id="FJOG01000009">
    <property type="protein sequence ID" value="CZR57131.1"/>
    <property type="molecule type" value="Genomic_DNA"/>
</dbReference>
<feature type="region of interest" description="Disordered" evidence="1">
    <location>
        <begin position="586"/>
        <end position="621"/>
    </location>
</feature>
<dbReference type="Proteomes" id="UP000184330">
    <property type="component" value="Unassembled WGS sequence"/>
</dbReference>
<dbReference type="InterPro" id="IPR011011">
    <property type="entry name" value="Znf_FYVE_PHD"/>
</dbReference>
<evidence type="ECO:0000256" key="1">
    <source>
        <dbReference type="SAM" id="MobiDB-lite"/>
    </source>
</evidence>
<dbReference type="Pfam" id="PF02301">
    <property type="entry name" value="HORMA"/>
    <property type="match status" value="1"/>
</dbReference>
<dbReference type="Gene3D" id="3.30.900.10">
    <property type="entry name" value="HORMA domain"/>
    <property type="match status" value="1"/>
</dbReference>
<proteinExistence type="predicted"/>
<protein>
    <recommendedName>
        <fullName evidence="2">HORMA domain-containing protein</fullName>
    </recommendedName>
</protein>
<dbReference type="STRING" id="576137.A0A1L7WWI2"/>
<keyword evidence="4" id="KW-1185">Reference proteome</keyword>
<name>A0A1L7WWI2_9HELO</name>
<evidence type="ECO:0000313" key="3">
    <source>
        <dbReference type="EMBL" id="CZR57131.1"/>
    </source>
</evidence>
<organism evidence="3 4">
    <name type="scientific">Phialocephala subalpina</name>
    <dbReference type="NCBI Taxonomy" id="576137"/>
    <lineage>
        <taxon>Eukaryota</taxon>
        <taxon>Fungi</taxon>
        <taxon>Dikarya</taxon>
        <taxon>Ascomycota</taxon>
        <taxon>Pezizomycotina</taxon>
        <taxon>Leotiomycetes</taxon>
        <taxon>Helotiales</taxon>
        <taxon>Mollisiaceae</taxon>
        <taxon>Phialocephala</taxon>
        <taxon>Phialocephala fortinii species complex</taxon>
    </lineage>
</organism>
<dbReference type="Gene3D" id="3.30.40.10">
    <property type="entry name" value="Zinc/RING finger domain, C3HC4 (zinc finger)"/>
    <property type="match status" value="1"/>
</dbReference>
<feature type="domain" description="HORMA" evidence="2">
    <location>
        <begin position="41"/>
        <end position="268"/>
    </location>
</feature>
<accession>A0A1L7WWI2</accession>
<evidence type="ECO:0000313" key="4">
    <source>
        <dbReference type="Proteomes" id="UP000184330"/>
    </source>
</evidence>
<dbReference type="PROSITE" id="PS50815">
    <property type="entry name" value="HORMA"/>
    <property type="match status" value="1"/>
</dbReference>
<dbReference type="AlphaFoldDB" id="A0A1L7WWI2"/>
<reference evidence="3 4" key="1">
    <citation type="submission" date="2016-03" db="EMBL/GenBank/DDBJ databases">
        <authorList>
            <person name="Ploux O."/>
        </authorList>
    </citation>
    <scope>NUCLEOTIDE SEQUENCE [LARGE SCALE GENOMIC DNA]</scope>
    <source>
        <strain evidence="3 4">UAMH 11012</strain>
    </source>
</reference>
<dbReference type="InterPro" id="IPR013083">
    <property type="entry name" value="Znf_RING/FYVE/PHD"/>
</dbReference>
<evidence type="ECO:0000259" key="2">
    <source>
        <dbReference type="PROSITE" id="PS50815"/>
    </source>
</evidence>
<feature type="region of interest" description="Disordered" evidence="1">
    <location>
        <begin position="270"/>
        <end position="304"/>
    </location>
</feature>
<dbReference type="SUPFAM" id="SSF56019">
    <property type="entry name" value="The spindle assembly checkpoint protein mad2"/>
    <property type="match status" value="1"/>
</dbReference>
<dbReference type="OrthoDB" id="1928087at2759"/>